<evidence type="ECO:0000313" key="3">
    <source>
        <dbReference type="Proteomes" id="UP000717624"/>
    </source>
</evidence>
<evidence type="ECO:0000256" key="1">
    <source>
        <dbReference type="SAM" id="Phobius"/>
    </source>
</evidence>
<dbReference type="AlphaFoldDB" id="A0A938XXX9"/>
<feature type="transmembrane region" description="Helical" evidence="1">
    <location>
        <begin position="73"/>
        <end position="94"/>
    </location>
</feature>
<evidence type="ECO:0000313" key="2">
    <source>
        <dbReference type="EMBL" id="MBM7589730.1"/>
    </source>
</evidence>
<feature type="transmembrane region" description="Helical" evidence="1">
    <location>
        <begin position="136"/>
        <end position="156"/>
    </location>
</feature>
<keyword evidence="1" id="KW-1133">Transmembrane helix</keyword>
<feature type="transmembrane region" description="Helical" evidence="1">
    <location>
        <begin position="35"/>
        <end position="53"/>
    </location>
</feature>
<protein>
    <submittedName>
        <fullName evidence="2">Lipoprotein signal peptidase</fullName>
    </submittedName>
</protein>
<name>A0A938XXX9_9BACL</name>
<comment type="caution">
    <text evidence="2">The sequence shown here is derived from an EMBL/GenBank/DDBJ whole genome shotgun (WGS) entry which is preliminary data.</text>
</comment>
<feature type="transmembrane region" description="Helical" evidence="1">
    <location>
        <begin position="106"/>
        <end position="130"/>
    </location>
</feature>
<proteinExistence type="predicted"/>
<reference evidence="2" key="1">
    <citation type="submission" date="2021-01" db="EMBL/GenBank/DDBJ databases">
        <title>Genomic Encyclopedia of Type Strains, Phase IV (KMG-IV): sequencing the most valuable type-strain genomes for metagenomic binning, comparative biology and taxonomic classification.</title>
        <authorList>
            <person name="Goeker M."/>
        </authorList>
    </citation>
    <scope>NUCLEOTIDE SEQUENCE</scope>
    <source>
        <strain evidence="2">DSM 25523</strain>
    </source>
</reference>
<sequence>MPDIQFDSNEWMVLIISVLLLLLFAKLPRKMPPALIVLVMLLGSFLGLTIDRILGTDYPFDLYDTFDTPKFDWIDAVIYLIPYPLYCYFFSALYDYWRPQGWARFGLAFILACLTVFLEWIATLFGVFTYNHWKLLWSFYFYLPLIYLYTLFVDYIRKLYEKNKRGRPEKDRPFD</sequence>
<gene>
    <name evidence="2" type="ORF">JOD01_001330</name>
</gene>
<accession>A0A938XXX9</accession>
<keyword evidence="3" id="KW-1185">Reference proteome</keyword>
<dbReference type="RefSeq" id="WP_204517449.1">
    <property type="nucleotide sequence ID" value="NZ_BAABIN010000038.1"/>
</dbReference>
<keyword evidence="1" id="KW-0812">Transmembrane</keyword>
<organism evidence="2 3">
    <name type="scientific">Brevibacillus fulvus</name>
    <dbReference type="NCBI Taxonomy" id="1125967"/>
    <lineage>
        <taxon>Bacteria</taxon>
        <taxon>Bacillati</taxon>
        <taxon>Bacillota</taxon>
        <taxon>Bacilli</taxon>
        <taxon>Bacillales</taxon>
        <taxon>Paenibacillaceae</taxon>
        <taxon>Brevibacillus</taxon>
    </lineage>
</organism>
<dbReference type="EMBL" id="JAFBEB010000003">
    <property type="protein sequence ID" value="MBM7589730.1"/>
    <property type="molecule type" value="Genomic_DNA"/>
</dbReference>
<dbReference type="Proteomes" id="UP000717624">
    <property type="component" value="Unassembled WGS sequence"/>
</dbReference>
<feature type="transmembrane region" description="Helical" evidence="1">
    <location>
        <begin position="12"/>
        <end position="28"/>
    </location>
</feature>
<keyword evidence="1" id="KW-0472">Membrane</keyword>
<keyword evidence="2" id="KW-0449">Lipoprotein</keyword>